<dbReference type="EC" id="2.3.1.179" evidence="3 14"/>
<evidence type="ECO:0000256" key="5">
    <source>
        <dbReference type="ARBA" id="ARBA00022516"/>
    </source>
</evidence>
<dbReference type="NCBIfam" id="NF005589">
    <property type="entry name" value="PRK07314.1"/>
    <property type="match status" value="1"/>
</dbReference>
<keyword evidence="10 14" id="KW-0012">Acyltransferase</keyword>
<dbReference type="InterPro" id="IPR020841">
    <property type="entry name" value="PKS_Beta-ketoAc_synthase_dom"/>
</dbReference>
<dbReference type="SMART" id="SM00825">
    <property type="entry name" value="PKS_KS"/>
    <property type="match status" value="1"/>
</dbReference>
<evidence type="ECO:0000256" key="4">
    <source>
        <dbReference type="ARBA" id="ARBA00014657"/>
    </source>
</evidence>
<dbReference type="FunFam" id="3.40.47.10:FF:000009">
    <property type="entry name" value="3-oxoacyl-[acyl-carrier-protein] synthase 2"/>
    <property type="match status" value="1"/>
</dbReference>
<dbReference type="GO" id="GO:0006633">
    <property type="term" value="P:fatty acid biosynthetic process"/>
    <property type="evidence" value="ECO:0007669"/>
    <property type="project" value="UniProtKB-UniRule"/>
</dbReference>
<keyword evidence="8" id="KW-0443">Lipid metabolism</keyword>
<evidence type="ECO:0000256" key="11">
    <source>
        <dbReference type="ARBA" id="ARBA00024006"/>
    </source>
</evidence>
<dbReference type="InterPro" id="IPR018201">
    <property type="entry name" value="Ketoacyl_synth_AS"/>
</dbReference>
<sequence>MKYMKKRVVITGLGAVTPLGNDVDTFWNNVKNGVCGIDFIKSFDTENFKSKLAAEVKDFIPEKFLDKREVRRLDKFSQFAMVSAEEALKDSGLDLDTLDKYRFGVLVGSGIGGIGTIEKEHVTLMEKGPGRVRPMFIPMIIGNMAAGNVAIKFGAKGVCTTVVTACATGTNAIGEAYKMIEGGRADVMIAGGTEASITPLSIAGFISLTALSRSDDPKRASIPFDKERGGFVMGEGAGIVILESLEHAKKRNANIYAEVVGYGSTCDAYHITAVDPEGEGPARAMKIAIEEAGIDKEEVSYINAHGTGTPTNDKSETKAIKLVFGDKAKDIPISSTKSMTGHLLGAAGAIEAIVCVKSVQDNYIPPTIGYREADEECDLDYVPNEGRNAEVKYAMSNSFGFGGHNAVILLKKWSD</sequence>
<comment type="similarity">
    <text evidence="2 14 16">Belongs to the thiolase-like superfamily. Beta-ketoacyl-ACP synthases family.</text>
</comment>
<dbReference type="PANTHER" id="PTHR11712">
    <property type="entry name" value="POLYKETIDE SYNTHASE-RELATED"/>
    <property type="match status" value="1"/>
</dbReference>
<dbReference type="PROSITE" id="PS52004">
    <property type="entry name" value="KS3_2"/>
    <property type="match status" value="1"/>
</dbReference>
<reference evidence="19" key="1">
    <citation type="submission" date="2005-09" db="EMBL/GenBank/DDBJ databases">
        <title>Complete genome sequence of Clostridium kluyveri and comparative genomics of Clostridia species.</title>
        <authorList>
            <person name="Inui M."/>
            <person name="Nonaka H."/>
            <person name="Shinoda Y."/>
            <person name="Ikenaga Y."/>
            <person name="Abe M."/>
            <person name="Naito K."/>
            <person name="Vertes A.A."/>
            <person name="Yukawa H."/>
        </authorList>
    </citation>
    <scope>NUCLEOTIDE SEQUENCE [LARGE SCALE GENOMIC DNA]</scope>
    <source>
        <strain evidence="19">NBRC 12016</strain>
    </source>
</reference>
<dbReference type="Pfam" id="PF00109">
    <property type="entry name" value="ketoacyl-synt"/>
    <property type="match status" value="1"/>
</dbReference>
<comment type="catalytic activity">
    <reaction evidence="12 14">
        <text>(9Z)-hexadecenoyl-[ACP] + malonyl-[ACP] + H(+) = 3-oxo-(11Z)-octadecenoyl-[ACP] + holo-[ACP] + CO2</text>
        <dbReference type="Rhea" id="RHEA:55040"/>
        <dbReference type="Rhea" id="RHEA-COMP:9623"/>
        <dbReference type="Rhea" id="RHEA-COMP:9685"/>
        <dbReference type="Rhea" id="RHEA-COMP:10800"/>
        <dbReference type="Rhea" id="RHEA-COMP:14074"/>
        <dbReference type="ChEBI" id="CHEBI:15378"/>
        <dbReference type="ChEBI" id="CHEBI:16526"/>
        <dbReference type="ChEBI" id="CHEBI:64479"/>
        <dbReference type="ChEBI" id="CHEBI:78449"/>
        <dbReference type="ChEBI" id="CHEBI:83989"/>
        <dbReference type="ChEBI" id="CHEBI:138538"/>
        <dbReference type="EC" id="2.3.1.179"/>
    </reaction>
</comment>
<dbReference type="PIRSF" id="PIRSF000447">
    <property type="entry name" value="KAS_II"/>
    <property type="match status" value="1"/>
</dbReference>
<evidence type="ECO:0000256" key="13">
    <source>
        <dbReference type="ARBA" id="ARBA00047659"/>
    </source>
</evidence>
<feature type="active site" description="For beta-ketoacyl synthase activity" evidence="15">
    <location>
        <position position="166"/>
    </location>
</feature>
<accession>B9DY09</accession>
<dbReference type="InterPro" id="IPR017568">
    <property type="entry name" value="3-oxoacyl-ACP_synth-2"/>
</dbReference>
<dbReference type="Gene3D" id="3.40.47.10">
    <property type="match status" value="1"/>
</dbReference>
<evidence type="ECO:0000313" key="18">
    <source>
        <dbReference type="EMBL" id="BAH05134.1"/>
    </source>
</evidence>
<evidence type="ECO:0000256" key="14">
    <source>
        <dbReference type="PIRNR" id="PIRNR000447"/>
    </source>
</evidence>
<name>B9DY09_CLOK1</name>
<dbReference type="CDD" id="cd00834">
    <property type="entry name" value="KAS_I_II"/>
    <property type="match status" value="1"/>
</dbReference>
<evidence type="ECO:0000259" key="17">
    <source>
        <dbReference type="PROSITE" id="PS52004"/>
    </source>
</evidence>
<evidence type="ECO:0000256" key="15">
    <source>
        <dbReference type="PIRSR" id="PIRSR000447-1"/>
    </source>
</evidence>
<dbReference type="GO" id="GO:0004315">
    <property type="term" value="F:3-oxoacyl-[acyl-carrier-protein] synthase activity"/>
    <property type="evidence" value="ECO:0007669"/>
    <property type="project" value="UniProtKB-UniRule"/>
</dbReference>
<evidence type="ECO:0000256" key="12">
    <source>
        <dbReference type="ARBA" id="ARBA00047318"/>
    </source>
</evidence>
<evidence type="ECO:0000256" key="9">
    <source>
        <dbReference type="ARBA" id="ARBA00023160"/>
    </source>
</evidence>
<comment type="function">
    <text evidence="11 14">Involved in the type II fatty acid elongation cycle. Catalyzes the elongation of a wide range of acyl-ACP by the addition of two carbons from malonyl-ACP to an acyl acceptor. Can efficiently catalyze the conversion of palmitoleoyl-ACP (cis-hexadec-9-enoyl-ACP) to cis-vaccenoyl-ACP (cis-octadec-11-enoyl-ACP), an essential step in the thermal regulation of fatty acid composition.</text>
</comment>
<gene>
    <name evidence="18" type="ordered locus">CKR_0083</name>
</gene>
<keyword evidence="9 14" id="KW-0275">Fatty acid biosynthesis</keyword>
<evidence type="ECO:0000256" key="6">
    <source>
        <dbReference type="ARBA" id="ARBA00022679"/>
    </source>
</evidence>
<organism evidence="18 19">
    <name type="scientific">Clostridium kluyveri (strain NBRC 12016)</name>
    <dbReference type="NCBI Taxonomy" id="583346"/>
    <lineage>
        <taxon>Bacteria</taxon>
        <taxon>Bacillati</taxon>
        <taxon>Bacillota</taxon>
        <taxon>Clostridia</taxon>
        <taxon>Eubacteriales</taxon>
        <taxon>Clostridiaceae</taxon>
        <taxon>Clostridium</taxon>
    </lineage>
</organism>
<evidence type="ECO:0000256" key="2">
    <source>
        <dbReference type="ARBA" id="ARBA00008467"/>
    </source>
</evidence>
<dbReference type="HOGENOM" id="CLU_000022_69_2_9"/>
<dbReference type="SUPFAM" id="SSF53901">
    <property type="entry name" value="Thiolase-like"/>
    <property type="match status" value="2"/>
</dbReference>
<proteinExistence type="inferred from homology"/>
<keyword evidence="7" id="KW-0276">Fatty acid metabolism</keyword>
<evidence type="ECO:0000256" key="7">
    <source>
        <dbReference type="ARBA" id="ARBA00022832"/>
    </source>
</evidence>
<dbReference type="KEGG" id="ckr:CKR_0083"/>
<evidence type="ECO:0000313" key="19">
    <source>
        <dbReference type="Proteomes" id="UP000007969"/>
    </source>
</evidence>
<dbReference type="GO" id="GO:0005829">
    <property type="term" value="C:cytosol"/>
    <property type="evidence" value="ECO:0007669"/>
    <property type="project" value="TreeGrafter"/>
</dbReference>
<protein>
    <recommendedName>
        <fullName evidence="4 14">3-oxoacyl-[acyl-carrier-protein] synthase 2</fullName>
        <ecNumber evidence="3 14">2.3.1.179</ecNumber>
    </recommendedName>
</protein>
<evidence type="ECO:0000256" key="10">
    <source>
        <dbReference type="ARBA" id="ARBA00023315"/>
    </source>
</evidence>
<feature type="domain" description="Ketosynthase family 3 (KS3)" evidence="17">
    <location>
        <begin position="5"/>
        <end position="412"/>
    </location>
</feature>
<comment type="pathway">
    <text evidence="1 14">Lipid metabolism; fatty acid biosynthesis.</text>
</comment>
<dbReference type="AlphaFoldDB" id="B9DY09"/>
<evidence type="ECO:0000256" key="16">
    <source>
        <dbReference type="RuleBase" id="RU003694"/>
    </source>
</evidence>
<dbReference type="NCBIfam" id="TIGR03150">
    <property type="entry name" value="fabF"/>
    <property type="match status" value="1"/>
</dbReference>
<dbReference type="Pfam" id="PF02801">
    <property type="entry name" value="Ketoacyl-synt_C"/>
    <property type="match status" value="1"/>
</dbReference>
<dbReference type="EMBL" id="AP009049">
    <property type="protein sequence ID" value="BAH05134.1"/>
    <property type="molecule type" value="Genomic_DNA"/>
</dbReference>
<dbReference type="PANTHER" id="PTHR11712:SF336">
    <property type="entry name" value="3-OXOACYL-[ACYL-CARRIER-PROTEIN] SYNTHASE, MITOCHONDRIAL"/>
    <property type="match status" value="1"/>
</dbReference>
<dbReference type="InterPro" id="IPR016039">
    <property type="entry name" value="Thiolase-like"/>
</dbReference>
<comment type="catalytic activity">
    <reaction evidence="13 14">
        <text>a fatty acyl-[ACP] + malonyl-[ACP] + H(+) = a 3-oxoacyl-[ACP] + holo-[ACP] + CO2</text>
        <dbReference type="Rhea" id="RHEA:22836"/>
        <dbReference type="Rhea" id="RHEA-COMP:9623"/>
        <dbReference type="Rhea" id="RHEA-COMP:9685"/>
        <dbReference type="Rhea" id="RHEA-COMP:9916"/>
        <dbReference type="Rhea" id="RHEA-COMP:14125"/>
        <dbReference type="ChEBI" id="CHEBI:15378"/>
        <dbReference type="ChEBI" id="CHEBI:16526"/>
        <dbReference type="ChEBI" id="CHEBI:64479"/>
        <dbReference type="ChEBI" id="CHEBI:78449"/>
        <dbReference type="ChEBI" id="CHEBI:78776"/>
        <dbReference type="ChEBI" id="CHEBI:138651"/>
    </reaction>
</comment>
<evidence type="ECO:0000256" key="1">
    <source>
        <dbReference type="ARBA" id="ARBA00005194"/>
    </source>
</evidence>
<dbReference type="UniPathway" id="UPA00094"/>
<keyword evidence="6 14" id="KW-0808">Transferase</keyword>
<dbReference type="InterPro" id="IPR000794">
    <property type="entry name" value="Beta-ketoacyl_synthase"/>
</dbReference>
<evidence type="ECO:0000256" key="8">
    <source>
        <dbReference type="ARBA" id="ARBA00023098"/>
    </source>
</evidence>
<dbReference type="InterPro" id="IPR014030">
    <property type="entry name" value="Ketoacyl_synth_N"/>
</dbReference>
<dbReference type="NCBIfam" id="NF004970">
    <property type="entry name" value="PRK06333.1"/>
    <property type="match status" value="1"/>
</dbReference>
<dbReference type="PROSITE" id="PS00606">
    <property type="entry name" value="KS3_1"/>
    <property type="match status" value="1"/>
</dbReference>
<dbReference type="InterPro" id="IPR014031">
    <property type="entry name" value="Ketoacyl_synth_C"/>
</dbReference>
<evidence type="ECO:0000256" key="3">
    <source>
        <dbReference type="ARBA" id="ARBA00012356"/>
    </source>
</evidence>
<dbReference type="Proteomes" id="UP000007969">
    <property type="component" value="Chromosome"/>
</dbReference>
<keyword evidence="5 14" id="KW-0444">Lipid biosynthesis</keyword>